<dbReference type="NCBIfam" id="NF040744">
    <property type="entry name" value="ornith_Or-4"/>
    <property type="match status" value="1"/>
</dbReference>
<dbReference type="RefSeq" id="WP_089024170.1">
    <property type="nucleotide sequence ID" value="NZ_NIQC01000026.1"/>
</dbReference>
<organism evidence="1 2">
    <name type="scientific">Natranaerobius trueperi</name>
    <dbReference type="NCBI Taxonomy" id="759412"/>
    <lineage>
        <taxon>Bacteria</taxon>
        <taxon>Bacillati</taxon>
        <taxon>Bacillota</taxon>
        <taxon>Clostridia</taxon>
        <taxon>Natranaerobiales</taxon>
        <taxon>Natranaerobiaceae</taxon>
        <taxon>Natranaerobius</taxon>
    </lineage>
</organism>
<dbReference type="AlphaFoldDB" id="A0A226BVW1"/>
<name>A0A226BVW1_9FIRM</name>
<dbReference type="NCBIfam" id="TIGR01319">
    <property type="entry name" value="glmL_fam"/>
    <property type="match status" value="1"/>
</dbReference>
<reference evidence="1 2" key="1">
    <citation type="submission" date="2017-06" db="EMBL/GenBank/DDBJ databases">
        <title>Draft Genome Sequence of Natranaerobius trueperi halophilic, alkalithermophilic bacteria from soda lakes.</title>
        <authorList>
            <person name="Zhao B."/>
        </authorList>
    </citation>
    <scope>NUCLEOTIDE SEQUENCE [LARGE SCALE GENOMIC DNA]</scope>
    <source>
        <strain evidence="1 2">DSM 18760</strain>
    </source>
</reference>
<gene>
    <name evidence="1" type="ORF">CDO51_10220</name>
</gene>
<accession>A0A226BVW1</accession>
<dbReference type="InterPro" id="IPR006230">
    <property type="entry name" value="MutL"/>
</dbReference>
<evidence type="ECO:0000313" key="2">
    <source>
        <dbReference type="Proteomes" id="UP000214588"/>
    </source>
</evidence>
<dbReference type="Proteomes" id="UP000214588">
    <property type="component" value="Unassembled WGS sequence"/>
</dbReference>
<dbReference type="OrthoDB" id="9769453at2"/>
<evidence type="ECO:0000313" key="1">
    <source>
        <dbReference type="EMBL" id="OWZ83136.1"/>
    </source>
</evidence>
<dbReference type="Pfam" id="PF13941">
    <property type="entry name" value="MutL"/>
    <property type="match status" value="1"/>
</dbReference>
<keyword evidence="2" id="KW-1185">Reference proteome</keyword>
<dbReference type="PIRSF" id="PIRSF004729">
    <property type="entry name" value="MutL"/>
    <property type="match status" value="1"/>
</dbReference>
<dbReference type="EMBL" id="NIQC01000026">
    <property type="protein sequence ID" value="OWZ83136.1"/>
    <property type="molecule type" value="Genomic_DNA"/>
</dbReference>
<sequence length="449" mass="48643">MAKGKLVAEVGSTTTVVSHYEDKGQLTAQGQGYTSVEEGDVLLGLIRAQKDLDADISFSDVEMYATSSAAGGLKMTVHGLVYDMTARAAREAALGAGAVLHQVTAGKISDEEIDKLSNISPNIILLAGGVDYGEEKTVVNNAKRLVKSGVKAPVVYAGNTACKDKVVKILEDGGLYVEPVENVYPTVDELNVEPARKAIQKIFQQHIIHAPGMEKIKERVKGSIMPTPGAVMQGAKLLQERIGDVMIIDVGGATTDVHSVTDGSREMLDITVAPEPKAKRTVEGDLGVYRNALNLIDIMDESITEGFSKEKMNDIVSSWEPFPQNESEKDLLKLLTKTAVFSAVDRHAGSIKYLYGPTGRQQIVKGKDLSNVKWIIGTGGALSRDYTGEKVLEELLNRYQPNKLTPPKDAKVILDEHYILAAVGVLSIEDYKMAEKVLDSFIETKKLKS</sequence>
<proteinExistence type="predicted"/>
<protein>
    <submittedName>
        <fullName evidence="1">DNA mismatch repair protein MutL</fullName>
    </submittedName>
</protein>
<comment type="caution">
    <text evidence="1">The sequence shown here is derived from an EMBL/GenBank/DDBJ whole genome shotgun (WGS) entry which is preliminary data.</text>
</comment>